<keyword evidence="9" id="KW-0862">Zinc</keyword>
<proteinExistence type="predicted"/>
<dbReference type="GO" id="GO:0000775">
    <property type="term" value="C:chromosome, centromeric region"/>
    <property type="evidence" value="ECO:0007669"/>
    <property type="project" value="UniProtKB-SubCell"/>
</dbReference>
<dbReference type="PANTHER" id="PTHR31665:SF3">
    <property type="entry name" value="FLYWCH-TYPE ZINC FINGER-CONTAINING PROTEIN 1"/>
    <property type="match status" value="1"/>
</dbReference>
<feature type="domain" description="FLYWCH-type" evidence="18">
    <location>
        <begin position="854"/>
        <end position="912"/>
    </location>
</feature>
<evidence type="ECO:0000313" key="21">
    <source>
        <dbReference type="Proteomes" id="UP000314981"/>
    </source>
</evidence>
<keyword evidence="21" id="KW-1185">Reference proteome</keyword>
<feature type="domain" description="FLYWCH-type" evidence="18">
    <location>
        <begin position="417"/>
        <end position="475"/>
    </location>
</feature>
<keyword evidence="5" id="KW-0597">Phosphoprotein</keyword>
<evidence type="ECO:0000256" key="16">
    <source>
        <dbReference type="ARBA" id="ARBA00068770"/>
    </source>
</evidence>
<evidence type="ECO:0000256" key="3">
    <source>
        <dbReference type="ARBA" id="ARBA00022454"/>
    </source>
</evidence>
<dbReference type="GO" id="GO:0005634">
    <property type="term" value="C:nucleus"/>
    <property type="evidence" value="ECO:0007669"/>
    <property type="project" value="UniProtKB-SubCell"/>
</dbReference>
<accession>A0A4W2BKU7</accession>
<feature type="domain" description="FLYWCH-type zinc finger-containing protein N-terminal" evidence="19">
    <location>
        <begin position="1"/>
        <end position="109"/>
    </location>
</feature>
<dbReference type="AlphaFoldDB" id="A0A4W2BKU7"/>
<keyword evidence="12" id="KW-0539">Nucleus</keyword>
<keyword evidence="7" id="KW-0677">Repeat</keyword>
<sequence>MPLPEPSEQEGESVKAGQEPSPEPPEPGTDVVLEAPTKPMEFSELVLLAASTESGDGMDTQPEEVHCVLTLEMADPDTLAGTPQILPVEEQCGVVQPRPQTQALKPSKPNIVTQPLEFLRTPFGGRLLVLESFLYKQEKAVGDKVYWKCREHTELGCRGRAITRGPRATIMRGHCHPPDEEGLAARRQRQKRLGPALPEGLAGSQGPSSLVEEPLEGAGPWLCPVEPDPTPGPMLSYLVPEEDEGLRALALLRLPPKKRSTLGSRGPPPLEFLRTCYGGSFLVHQSFLYKREKAVGDKVYWTCRDHTQHGCRSRAITQGRRVTVMRGHCHAPDLEGLKARRQQERAMAALRAQPGGPGGPEDKPLQGVDSLLYRRGPGPLTLTRPRPRKRLMANDEELPAEPQGEEDKDEDPGGPEFLRTPLGGSFLVYESFLYRREKAAGEKVYWTCRDQARMGCRSRAITQGRRVTVMRGHCHPPDLGGLEALRQREKRPGTAQRGSTGGPEFLRTPLGGSFLVYESFLYRREKAAGEKVYWTCRDQARMGCRSRAITQGPRVMVMRRHCHPPDLGGLEALRQREQLPSPAQREGSGAGGGRARAGSGLPGDSPGRGLEGAWWDSPPVAQVGWVCPLGSELPGRGAPHSRSGPGGAGVSGGDPLRWLEKGRGDTGSCRKCSRTWGTLCLPFCPHPPFQPPQPQHIMSFQFRVLKRLLRENLTSHQLAEGRVAPERGGPWCTVQSNPRPSRVFQSSPCPGVPASHCGGRAGSAGACGKTQGLGGGGPSFLGSPKGLRQTDSPHPKVTGPRQPELQSPGPCGAGWGGGRGPHFSGWSSAPCFRAGQAPHSHGMFLPETPQPLEFLRTSLGGRFLVYESFLYRKEKAAGEKVYWMCRDQARKGCRSRAITQGPRVTVMRGHCHPPDLAGLEALRRREQLPSLAQQEDPGTDRAGARLFARPRFRHPRGLTPSGELCSLGFLPF</sequence>
<dbReference type="PANTHER" id="PTHR31665">
    <property type="entry name" value="FLYWCH FAMILY MEMBER 2-RELATED"/>
    <property type="match status" value="1"/>
</dbReference>
<dbReference type="InterPro" id="IPR029279">
    <property type="entry name" value="FLYWCH_N"/>
</dbReference>
<dbReference type="InterPro" id="IPR040312">
    <property type="entry name" value="FWCH1/FWCH2"/>
</dbReference>
<evidence type="ECO:0000256" key="4">
    <source>
        <dbReference type="ARBA" id="ARBA00022499"/>
    </source>
</evidence>
<keyword evidence="3" id="KW-0158">Chromosome</keyword>
<evidence type="ECO:0000256" key="2">
    <source>
        <dbReference type="ARBA" id="ARBA00004584"/>
    </source>
</evidence>
<feature type="domain" description="FLYWCH-type" evidence="18">
    <location>
        <begin position="272"/>
        <end position="330"/>
    </location>
</feature>
<feature type="region of interest" description="Disordered" evidence="17">
    <location>
        <begin position="343"/>
        <end position="417"/>
    </location>
</feature>
<keyword evidence="10" id="KW-0832">Ubl conjugation</keyword>
<dbReference type="Gene3D" id="2.20.25.240">
    <property type="match status" value="5"/>
</dbReference>
<reference evidence="20 21" key="1">
    <citation type="submission" date="2018-11" db="EMBL/GenBank/DDBJ databases">
        <title>Haplotype-resolved cattle genomes.</title>
        <authorList>
            <person name="Low W.Y."/>
            <person name="Tearle R."/>
            <person name="Bickhart D.M."/>
            <person name="Rosen B.D."/>
            <person name="Koren S."/>
            <person name="Rhie A."/>
            <person name="Hiendleder S."/>
            <person name="Phillippy A.M."/>
            <person name="Smith T.P.L."/>
            <person name="Williams J.L."/>
        </authorList>
    </citation>
    <scope>NUCLEOTIDE SEQUENCE [LARGE SCALE GENOMIC DNA]</scope>
</reference>
<keyword evidence="11" id="KW-0238">DNA-binding</keyword>
<evidence type="ECO:0000256" key="6">
    <source>
        <dbReference type="ARBA" id="ARBA00022723"/>
    </source>
</evidence>
<evidence type="ECO:0000259" key="19">
    <source>
        <dbReference type="Pfam" id="PF15423"/>
    </source>
</evidence>
<dbReference type="SMR" id="A0A4W2BKU7"/>
<evidence type="ECO:0000259" key="18">
    <source>
        <dbReference type="Pfam" id="PF04500"/>
    </source>
</evidence>
<dbReference type="GO" id="GO:0008270">
    <property type="term" value="F:zinc ion binding"/>
    <property type="evidence" value="ECO:0007669"/>
    <property type="project" value="UniProtKB-KW"/>
</dbReference>
<feature type="domain" description="FLYWCH-type" evidence="18">
    <location>
        <begin position="118"/>
        <end position="176"/>
    </location>
</feature>
<evidence type="ECO:0000256" key="13">
    <source>
        <dbReference type="ARBA" id="ARBA00023328"/>
    </source>
</evidence>
<dbReference type="Pfam" id="PF04500">
    <property type="entry name" value="FLYWCH"/>
    <property type="match status" value="5"/>
</dbReference>
<comment type="subcellular location">
    <subcellularLocation>
        <location evidence="2">Chromosome</location>
        <location evidence="2">Centromere</location>
    </subcellularLocation>
    <subcellularLocation>
        <location evidence="1">Nucleus</location>
    </subcellularLocation>
</comment>
<evidence type="ECO:0000256" key="8">
    <source>
        <dbReference type="ARBA" id="ARBA00022771"/>
    </source>
</evidence>
<evidence type="ECO:0000256" key="17">
    <source>
        <dbReference type="SAM" id="MobiDB-lite"/>
    </source>
</evidence>
<keyword evidence="6" id="KW-0479">Metal-binding</keyword>
<evidence type="ECO:0000256" key="5">
    <source>
        <dbReference type="ARBA" id="ARBA00022553"/>
    </source>
</evidence>
<dbReference type="OMA" id="NLAQWEG"/>
<feature type="region of interest" description="Disordered" evidence="17">
    <location>
        <begin position="578"/>
        <end position="613"/>
    </location>
</feature>
<dbReference type="STRING" id="30522.A0A4W2BKU7"/>
<evidence type="ECO:0000256" key="15">
    <source>
        <dbReference type="ARBA" id="ARBA00061839"/>
    </source>
</evidence>
<reference evidence="20" key="3">
    <citation type="submission" date="2025-09" db="UniProtKB">
        <authorList>
            <consortium name="Ensembl"/>
        </authorList>
    </citation>
    <scope>IDENTIFICATION</scope>
</reference>
<keyword evidence="8" id="KW-0863">Zinc-finger</keyword>
<evidence type="ECO:0000256" key="7">
    <source>
        <dbReference type="ARBA" id="ARBA00022737"/>
    </source>
</evidence>
<dbReference type="InterPro" id="IPR007588">
    <property type="entry name" value="Znf_FLYWCH"/>
</dbReference>
<feature type="region of interest" description="Disordered" evidence="17">
    <location>
        <begin position="634"/>
        <end position="655"/>
    </location>
</feature>
<feature type="region of interest" description="Disordered" evidence="17">
    <location>
        <begin position="169"/>
        <end position="211"/>
    </location>
</feature>
<comment type="subunit">
    <text evidence="15">Interacts with CTNNB1 (when unphosphorylated), perhaps preventing interaction of CTNNB1 with TCF4, and thereby regulating transcription activation; phosphorylation of CTNNB1 may inhibit the interaction.</text>
</comment>
<reference evidence="20" key="2">
    <citation type="submission" date="2025-08" db="UniProtKB">
        <authorList>
            <consortium name="Ensembl"/>
        </authorList>
    </citation>
    <scope>IDENTIFICATION</scope>
</reference>
<keyword evidence="4" id="KW-1017">Isopeptide bond</keyword>
<organism evidence="20 21">
    <name type="scientific">Bos indicus x Bos taurus</name>
    <name type="common">Hybrid cattle</name>
    <dbReference type="NCBI Taxonomy" id="30522"/>
    <lineage>
        <taxon>Eukaryota</taxon>
        <taxon>Metazoa</taxon>
        <taxon>Chordata</taxon>
        <taxon>Craniata</taxon>
        <taxon>Vertebrata</taxon>
        <taxon>Euteleostomi</taxon>
        <taxon>Mammalia</taxon>
        <taxon>Eutheria</taxon>
        <taxon>Laurasiatheria</taxon>
        <taxon>Artiodactyla</taxon>
        <taxon>Ruminantia</taxon>
        <taxon>Pecora</taxon>
        <taxon>Bovidae</taxon>
        <taxon>Bovinae</taxon>
        <taxon>Bos</taxon>
    </lineage>
</organism>
<evidence type="ECO:0000313" key="20">
    <source>
        <dbReference type="Ensembl" id="ENSBIXP00000000449.1"/>
    </source>
</evidence>
<feature type="region of interest" description="Disordered" evidence="17">
    <location>
        <begin position="775"/>
        <end position="805"/>
    </location>
</feature>
<evidence type="ECO:0000256" key="14">
    <source>
        <dbReference type="ARBA" id="ARBA00056066"/>
    </source>
</evidence>
<evidence type="ECO:0000256" key="1">
    <source>
        <dbReference type="ARBA" id="ARBA00004123"/>
    </source>
</evidence>
<feature type="region of interest" description="Disordered" evidence="17">
    <location>
        <begin position="1"/>
        <end position="33"/>
    </location>
</feature>
<evidence type="ECO:0000256" key="10">
    <source>
        <dbReference type="ARBA" id="ARBA00022843"/>
    </source>
</evidence>
<protein>
    <recommendedName>
        <fullName evidence="16">FLYWCH-type zinc finger-containing protein 1</fullName>
    </recommendedName>
</protein>
<feature type="domain" description="FLYWCH-type" evidence="18">
    <location>
        <begin position="505"/>
        <end position="563"/>
    </location>
</feature>
<evidence type="ECO:0000256" key="11">
    <source>
        <dbReference type="ARBA" id="ARBA00023125"/>
    </source>
</evidence>
<comment type="function">
    <text evidence="14">Transcription cofactor. Negatively regulates transcription activation by catenin beta-1 CTNNB1, perhaps acting by competing with TCF4 for CTNNB1 binding. May play a role in DNA-damage response signaling. Binds specifically to DNA sequences at peri-centromeric chromatin loci.</text>
</comment>
<keyword evidence="13" id="KW-0137">Centromere</keyword>
<feature type="compositionally biased region" description="Low complexity" evidence="17">
    <location>
        <begin position="374"/>
        <end position="384"/>
    </location>
</feature>
<dbReference type="GO" id="GO:0003677">
    <property type="term" value="F:DNA binding"/>
    <property type="evidence" value="ECO:0007669"/>
    <property type="project" value="UniProtKB-KW"/>
</dbReference>
<dbReference type="Pfam" id="PF16662">
    <property type="entry name" value="FLYWCH_u"/>
    <property type="match status" value="1"/>
</dbReference>
<dbReference type="Proteomes" id="UP000314981">
    <property type="component" value="Chromosome 25"/>
</dbReference>
<dbReference type="Ensembl" id="ENSBIXT00000053127.1">
    <property type="protein sequence ID" value="ENSBIXP00000000449.1"/>
    <property type="gene ID" value="ENSBIXG00000029816.1"/>
</dbReference>
<evidence type="ECO:0000256" key="12">
    <source>
        <dbReference type="ARBA" id="ARBA00023242"/>
    </source>
</evidence>
<name>A0A4W2BKU7_BOBOX</name>
<dbReference type="FunFam" id="2.20.25.240:FF:000001">
    <property type="entry name" value="FLYWCH-type zinc finger-containing protein 1"/>
    <property type="match status" value="5"/>
</dbReference>
<evidence type="ECO:0000256" key="9">
    <source>
        <dbReference type="ARBA" id="ARBA00022833"/>
    </source>
</evidence>
<dbReference type="Pfam" id="PF15423">
    <property type="entry name" value="FLYWCH_N"/>
    <property type="match status" value="1"/>
</dbReference>
<feature type="compositionally biased region" description="Acidic residues" evidence="17">
    <location>
        <begin position="394"/>
        <end position="413"/>
    </location>
</feature>